<proteinExistence type="predicted"/>
<evidence type="ECO:0000256" key="1">
    <source>
        <dbReference type="SAM" id="MobiDB-lite"/>
    </source>
</evidence>
<name>R9P9Y7_PSEHS</name>
<dbReference type="RefSeq" id="XP_012191785.1">
    <property type="nucleotide sequence ID" value="XM_012336395.1"/>
</dbReference>
<sequence length="135" mass="14714">MVLVGARKERTHFLIGARVPSNGSLLATRKKKTKRCTAHRSGDSVDAVRQAEADAERAPMKSNRAQCLFPFTAGSVGHCVAVPAKIFLQIKLVRSCANDTIPKDSLASFFSSPPPSYPSLSPHLWRSAFITQSYV</sequence>
<dbReference type="GeneID" id="24111064"/>
<keyword evidence="3" id="KW-1185">Reference proteome</keyword>
<accession>R9P9Y7</accession>
<dbReference type="AlphaFoldDB" id="R9P9Y7"/>
<evidence type="ECO:0000313" key="3">
    <source>
        <dbReference type="Proteomes" id="UP000014071"/>
    </source>
</evidence>
<reference evidence="3" key="1">
    <citation type="journal article" date="2013" name="Genome Announc.">
        <title>Draft genome sequence of the basidiomycetous yeast-like fungus Pseudozyma hubeiensis SY62, which produces an abundant amount of the biosurfactant mannosylerythritol lipids.</title>
        <authorList>
            <person name="Konishi M."/>
            <person name="Hatada Y."/>
            <person name="Horiuchi J."/>
        </authorList>
    </citation>
    <scope>NUCLEOTIDE SEQUENCE [LARGE SCALE GENOMIC DNA]</scope>
    <source>
        <strain evidence="3">SY62</strain>
    </source>
</reference>
<gene>
    <name evidence="2" type="ORF">PHSY_005787</name>
</gene>
<dbReference type="HOGENOM" id="CLU_1886663_0_0_1"/>
<feature type="region of interest" description="Disordered" evidence="1">
    <location>
        <begin position="36"/>
        <end position="57"/>
    </location>
</feature>
<dbReference type="EMBL" id="DF238816">
    <property type="protein sequence ID" value="GAC98198.1"/>
    <property type="molecule type" value="Genomic_DNA"/>
</dbReference>
<dbReference type="Proteomes" id="UP000014071">
    <property type="component" value="Unassembled WGS sequence"/>
</dbReference>
<evidence type="ECO:0000313" key="2">
    <source>
        <dbReference type="EMBL" id="GAC98198.1"/>
    </source>
</evidence>
<organism evidence="2 3">
    <name type="scientific">Pseudozyma hubeiensis (strain SY62)</name>
    <name type="common">Yeast</name>
    <dbReference type="NCBI Taxonomy" id="1305764"/>
    <lineage>
        <taxon>Eukaryota</taxon>
        <taxon>Fungi</taxon>
        <taxon>Dikarya</taxon>
        <taxon>Basidiomycota</taxon>
        <taxon>Ustilaginomycotina</taxon>
        <taxon>Ustilaginomycetes</taxon>
        <taxon>Ustilaginales</taxon>
        <taxon>Ustilaginaceae</taxon>
        <taxon>Pseudozyma</taxon>
    </lineage>
</organism>
<protein>
    <submittedName>
        <fullName evidence="2">Calcium-translocating P-type ATPase, SERCA-type</fullName>
    </submittedName>
</protein>